<dbReference type="PANTHER" id="PTHR35936">
    <property type="entry name" value="MEMBRANE-BOUND LYTIC MUREIN TRANSGLYCOSYLASE F"/>
    <property type="match status" value="1"/>
</dbReference>
<comment type="similarity">
    <text evidence="1">Belongs to the bacterial solute-binding protein 3 family.</text>
</comment>
<feature type="chain" id="PRO_5047467856" evidence="2">
    <location>
        <begin position="22"/>
        <end position="248"/>
    </location>
</feature>
<sequence length="248" mass="27455">MRQLLTLCALNLWLTTLPASAIELNTLEWPPYTGAGRPGQGVNIELIRQALMSQGQPLKVNFMPWNRAIKSAQTLSAQTGYFPVYRSQGASCNYSESLGTSLLVMAQRQDSVLSWNSIDDLADYKIGVVSGYNNSPEFDQKVSEGKLQVEKAASDRLNLLKLLYRRIDFAVIDSEVMAYWLENDPELRQSPTALTYHPMPLAELTLHVCFVSGPEANHAREVLNRGLKTLQAHNPQSQTEDGSGSAGK</sequence>
<proteinExistence type="inferred from homology"/>
<dbReference type="Gene3D" id="3.40.190.10">
    <property type="entry name" value="Periplasmic binding protein-like II"/>
    <property type="match status" value="2"/>
</dbReference>
<evidence type="ECO:0000256" key="1">
    <source>
        <dbReference type="ARBA" id="ARBA00010333"/>
    </source>
</evidence>
<name>A0ABX9XKV1_9PSED</name>
<gene>
    <name evidence="3" type="ORF">EF096_09410</name>
</gene>
<dbReference type="EMBL" id="RKKU01000009">
    <property type="protein sequence ID" value="ROZ84857.1"/>
    <property type="molecule type" value="Genomic_DNA"/>
</dbReference>
<dbReference type="SUPFAM" id="SSF53850">
    <property type="entry name" value="Periplasmic binding protein-like II"/>
    <property type="match status" value="1"/>
</dbReference>
<feature type="signal peptide" evidence="2">
    <location>
        <begin position="1"/>
        <end position="21"/>
    </location>
</feature>
<keyword evidence="2" id="KW-0732">Signal</keyword>
<reference evidence="3 4" key="1">
    <citation type="submission" date="2018-11" db="EMBL/GenBank/DDBJ databases">
        <authorList>
            <person name="Jang G.I."/>
            <person name="Hwang C.Y."/>
        </authorList>
    </citation>
    <scope>NUCLEOTIDE SEQUENCE [LARGE SCALE GENOMIC DNA]</scope>
    <source>
        <strain evidence="3 4">SSM26</strain>
    </source>
</reference>
<evidence type="ECO:0000256" key="2">
    <source>
        <dbReference type="SAM" id="SignalP"/>
    </source>
</evidence>
<evidence type="ECO:0000313" key="3">
    <source>
        <dbReference type="EMBL" id="ROZ84857.1"/>
    </source>
</evidence>
<dbReference type="Proteomes" id="UP000275199">
    <property type="component" value="Unassembled WGS sequence"/>
</dbReference>
<organism evidence="3 4">
    <name type="scientific">Pseudomonas neustonica</name>
    <dbReference type="NCBI Taxonomy" id="2487346"/>
    <lineage>
        <taxon>Bacteria</taxon>
        <taxon>Pseudomonadati</taxon>
        <taxon>Pseudomonadota</taxon>
        <taxon>Gammaproteobacteria</taxon>
        <taxon>Pseudomonadales</taxon>
        <taxon>Pseudomonadaceae</taxon>
        <taxon>Pseudomonas</taxon>
    </lineage>
</organism>
<keyword evidence="4" id="KW-1185">Reference proteome</keyword>
<dbReference type="RefSeq" id="WP_123889368.1">
    <property type="nucleotide sequence ID" value="NZ_RKKU01000009.1"/>
</dbReference>
<dbReference type="PANTHER" id="PTHR35936:SF25">
    <property type="entry name" value="ABC TRANSPORTER SUBSTRATE-BINDING PROTEIN"/>
    <property type="match status" value="1"/>
</dbReference>
<comment type="caution">
    <text evidence="3">The sequence shown here is derived from an EMBL/GenBank/DDBJ whole genome shotgun (WGS) entry which is preliminary data.</text>
</comment>
<accession>A0ABX9XKV1</accession>
<evidence type="ECO:0000313" key="4">
    <source>
        <dbReference type="Proteomes" id="UP000275199"/>
    </source>
</evidence>
<protein>
    <submittedName>
        <fullName evidence="3">ABC transporter</fullName>
    </submittedName>
</protein>